<comment type="caution">
    <text evidence="2">The sequence shown here is derived from an EMBL/GenBank/DDBJ whole genome shotgun (WGS) entry which is preliminary data.</text>
</comment>
<dbReference type="PANTHER" id="PTHR37844">
    <property type="entry name" value="SER/THR PROTEIN PHOSPHATASE SUPERFAMILY (AFU_ORTHOLOGUE AFUA_1G14840)"/>
    <property type="match status" value="1"/>
</dbReference>
<dbReference type="EMBL" id="MSPX01000001">
    <property type="protein sequence ID" value="OQP88177.1"/>
    <property type="molecule type" value="Genomic_DNA"/>
</dbReference>
<feature type="domain" description="Calcineurin-like phosphoesterase" evidence="1">
    <location>
        <begin position="1"/>
        <end position="221"/>
    </location>
</feature>
<dbReference type="InterPro" id="IPR004843">
    <property type="entry name" value="Calcineurin-like_PHP"/>
</dbReference>
<gene>
    <name evidence="2" type="ORF">BTR14_01595</name>
</gene>
<accession>A0ABX3PJ37</accession>
<dbReference type="Proteomes" id="UP000192652">
    <property type="component" value="Unassembled WGS sequence"/>
</dbReference>
<dbReference type="Pfam" id="PF00149">
    <property type="entry name" value="Metallophos"/>
    <property type="match status" value="1"/>
</dbReference>
<organism evidence="2 3">
    <name type="scientific">Xaviernesmea rhizosphaerae</name>
    <dbReference type="NCBI Taxonomy" id="1672749"/>
    <lineage>
        <taxon>Bacteria</taxon>
        <taxon>Pseudomonadati</taxon>
        <taxon>Pseudomonadota</taxon>
        <taxon>Alphaproteobacteria</taxon>
        <taxon>Hyphomicrobiales</taxon>
        <taxon>Rhizobiaceae</taxon>
        <taxon>Rhizobium/Agrobacterium group</taxon>
        <taxon>Xaviernesmea</taxon>
    </lineage>
</organism>
<evidence type="ECO:0000313" key="3">
    <source>
        <dbReference type="Proteomes" id="UP000192652"/>
    </source>
</evidence>
<keyword evidence="3" id="KW-1185">Reference proteome</keyword>
<dbReference type="PANTHER" id="PTHR37844:SF2">
    <property type="entry name" value="SER_THR PROTEIN PHOSPHATASE SUPERFAMILY (AFU_ORTHOLOGUE AFUA_1G14840)"/>
    <property type="match status" value="1"/>
</dbReference>
<reference evidence="2 3" key="1">
    <citation type="journal article" date="2017" name="Antonie Van Leeuwenhoek">
        <title>Rhizobium rhizosphaerae sp. nov., a novel species isolated from rice rhizosphere.</title>
        <authorList>
            <person name="Zhao J.J."/>
            <person name="Zhang J."/>
            <person name="Zhang R.J."/>
            <person name="Zhang C.W."/>
            <person name="Yin H.Q."/>
            <person name="Zhang X.X."/>
        </authorList>
    </citation>
    <scope>NUCLEOTIDE SEQUENCE [LARGE SCALE GENOMIC DNA]</scope>
    <source>
        <strain evidence="2 3">RD15</strain>
    </source>
</reference>
<dbReference type="InterPro" id="IPR029052">
    <property type="entry name" value="Metallo-depent_PP-like"/>
</dbReference>
<evidence type="ECO:0000259" key="1">
    <source>
        <dbReference type="Pfam" id="PF00149"/>
    </source>
</evidence>
<sequence>MKVWIFSDLHLEFEGTFDGFEVPQADVCLCAGDVADGGVVPSIEWLARNVLPFMPVVFVPGNHEFYRSSIKEGLAAGYSLIKRYADFYLLDGDSVEFNEFRVVGATLWTDFELHGAGKIAMFEAKEKMADYRRIKLSKTPFRRFSPQESRCLHYEALFNIDQFYRAESSKPTVVVTHHAPTMISVPRHYLRDPLSAAFASNLQLKILQYEPVLWVHGHIHAACDYNVGKTRVICNPRGYPDEASRQNFVPNMVIDIAELSQK</sequence>
<dbReference type="RefSeq" id="WP_081173183.1">
    <property type="nucleotide sequence ID" value="NZ_MSPX01000001.1"/>
</dbReference>
<dbReference type="Gene3D" id="3.60.21.10">
    <property type="match status" value="1"/>
</dbReference>
<evidence type="ECO:0000313" key="2">
    <source>
        <dbReference type="EMBL" id="OQP88177.1"/>
    </source>
</evidence>
<protein>
    <recommendedName>
        <fullName evidence="1">Calcineurin-like phosphoesterase domain-containing protein</fullName>
    </recommendedName>
</protein>
<proteinExistence type="predicted"/>
<name>A0ABX3PJ37_9HYPH</name>
<dbReference type="SUPFAM" id="SSF56300">
    <property type="entry name" value="Metallo-dependent phosphatases"/>
    <property type="match status" value="1"/>
</dbReference>